<evidence type="ECO:0000313" key="5">
    <source>
        <dbReference type="EMBL" id="GAC59398.1"/>
    </source>
</evidence>
<evidence type="ECO:0000313" key="6">
    <source>
        <dbReference type="Proteomes" id="UP000035083"/>
    </source>
</evidence>
<evidence type="ECO:0000259" key="4">
    <source>
        <dbReference type="SMART" id="SM00796"/>
    </source>
</evidence>
<proteinExistence type="predicted"/>
<feature type="domain" description="Carboxyltransferase" evidence="4">
    <location>
        <begin position="1"/>
        <end position="213"/>
    </location>
</feature>
<gene>
    <name evidence="5" type="ORF">GSI01S_02_00370</name>
</gene>
<dbReference type="GO" id="GO:0016787">
    <property type="term" value="F:hydrolase activity"/>
    <property type="evidence" value="ECO:0007669"/>
    <property type="project" value="UniProtKB-KW"/>
</dbReference>
<dbReference type="EMBL" id="BANU01000002">
    <property type="protein sequence ID" value="GAC59398.1"/>
    <property type="molecule type" value="Genomic_DNA"/>
</dbReference>
<accession>L7LH60</accession>
<dbReference type="eggNOG" id="COG2049">
    <property type="taxonomic scope" value="Bacteria"/>
</dbReference>
<dbReference type="Gene3D" id="3.30.1360.40">
    <property type="match status" value="1"/>
</dbReference>
<dbReference type="InterPro" id="IPR003833">
    <property type="entry name" value="CT_C_D"/>
</dbReference>
<evidence type="ECO:0000256" key="2">
    <source>
        <dbReference type="ARBA" id="ARBA00022801"/>
    </source>
</evidence>
<dbReference type="PANTHER" id="PTHR34698">
    <property type="entry name" value="5-OXOPROLINASE SUBUNIT B"/>
    <property type="match status" value="1"/>
</dbReference>
<dbReference type="Gene3D" id="2.40.100.10">
    <property type="entry name" value="Cyclophilin-like"/>
    <property type="match status" value="1"/>
</dbReference>
<dbReference type="GO" id="GO:0005524">
    <property type="term" value="F:ATP binding"/>
    <property type="evidence" value="ECO:0007669"/>
    <property type="project" value="UniProtKB-KW"/>
</dbReference>
<dbReference type="InterPro" id="IPR010016">
    <property type="entry name" value="PxpB"/>
</dbReference>
<protein>
    <recommendedName>
        <fullName evidence="4">Carboxyltransferase domain-containing protein</fullName>
    </recommendedName>
</protein>
<name>L7LH60_9ACTN</name>
<dbReference type="SUPFAM" id="SSF50891">
    <property type="entry name" value="Cyclophilin-like"/>
    <property type="match status" value="1"/>
</dbReference>
<keyword evidence="2" id="KW-0378">Hydrolase</keyword>
<dbReference type="PANTHER" id="PTHR34698:SF2">
    <property type="entry name" value="5-OXOPROLINASE SUBUNIT B"/>
    <property type="match status" value="1"/>
</dbReference>
<dbReference type="RefSeq" id="WP_006894602.1">
    <property type="nucleotide sequence ID" value="NZ_BANU01000002.1"/>
</dbReference>
<dbReference type="InterPro" id="IPR029000">
    <property type="entry name" value="Cyclophilin-like_dom_sf"/>
</dbReference>
<evidence type="ECO:0000256" key="3">
    <source>
        <dbReference type="ARBA" id="ARBA00022840"/>
    </source>
</evidence>
<reference evidence="5 6" key="1">
    <citation type="submission" date="2012-12" db="EMBL/GenBank/DDBJ databases">
        <title>Whole genome shotgun sequence of Gordonia sihwensis NBRC 108236.</title>
        <authorList>
            <person name="Yoshida I."/>
            <person name="Hosoyama A."/>
            <person name="Tsuchikane K."/>
            <person name="Ando Y."/>
            <person name="Baba S."/>
            <person name="Ohji S."/>
            <person name="Hamada M."/>
            <person name="Tamura T."/>
            <person name="Yamazoe A."/>
            <person name="Yamazaki S."/>
            <person name="Fujita N."/>
        </authorList>
    </citation>
    <scope>NUCLEOTIDE SEQUENCE [LARGE SCALE GENOMIC DNA]</scope>
    <source>
        <strain evidence="5 6">NBRC 108236</strain>
    </source>
</reference>
<comment type="caution">
    <text evidence="5">The sequence shown here is derived from an EMBL/GenBank/DDBJ whole genome shotgun (WGS) entry which is preliminary data.</text>
</comment>
<dbReference type="SMART" id="SM00796">
    <property type="entry name" value="AHS1"/>
    <property type="match status" value="1"/>
</dbReference>
<sequence length="228" mass="24280">MRELRAGSDAVLLDFSTGRAPEAEAAHTARALREALDEGRLMPCDIVPGAHTILVETRPGSGLDELSVLRVVHDARRSFTPPDEHSPTPSPPDLVIPVVYDGDDLADAAALAGMTEKQLIATHSRVLWTVQFMGFAPGFGYLVPGPETSARDADALARITRRGQSRPAVPTGSVAVAAGYSAVYPRSSPGGWFLLGRTDLPMWDSEARPPSLLTAGMTVRFEPTEAPS</sequence>
<keyword evidence="6" id="KW-1185">Reference proteome</keyword>
<dbReference type="Pfam" id="PF02682">
    <property type="entry name" value="CT_C_D"/>
    <property type="match status" value="1"/>
</dbReference>
<dbReference type="AlphaFoldDB" id="L7LH60"/>
<evidence type="ECO:0000256" key="1">
    <source>
        <dbReference type="ARBA" id="ARBA00022741"/>
    </source>
</evidence>
<organism evidence="5 6">
    <name type="scientific">Gordonia sihwensis NBRC 108236</name>
    <dbReference type="NCBI Taxonomy" id="1223544"/>
    <lineage>
        <taxon>Bacteria</taxon>
        <taxon>Bacillati</taxon>
        <taxon>Actinomycetota</taxon>
        <taxon>Actinomycetes</taxon>
        <taxon>Mycobacteriales</taxon>
        <taxon>Gordoniaceae</taxon>
        <taxon>Gordonia</taxon>
    </lineage>
</organism>
<dbReference type="Proteomes" id="UP000035083">
    <property type="component" value="Unassembled WGS sequence"/>
</dbReference>
<keyword evidence="1" id="KW-0547">Nucleotide-binding</keyword>
<keyword evidence="3" id="KW-0067">ATP-binding</keyword>